<dbReference type="Gene3D" id="2.130.10.10">
    <property type="entry name" value="YVTN repeat-like/Quinoprotein amine dehydrogenase"/>
    <property type="match status" value="1"/>
</dbReference>
<dbReference type="Pfam" id="PF14685">
    <property type="entry name" value="PDZ_Tricorn"/>
    <property type="match status" value="1"/>
</dbReference>
<dbReference type="Pfam" id="PF26549">
    <property type="entry name" value="Tricorn_N"/>
    <property type="match status" value="1"/>
</dbReference>
<dbReference type="InterPro" id="IPR015943">
    <property type="entry name" value="WD40/YVTN_repeat-like_dom_sf"/>
</dbReference>
<keyword evidence="3 7" id="KW-0963">Cytoplasm</keyword>
<dbReference type="GO" id="GO:0006508">
    <property type="term" value="P:proteolysis"/>
    <property type="evidence" value="ECO:0007669"/>
    <property type="project" value="UniProtKB-UniRule"/>
</dbReference>
<name>A0AAD1NVE5_9ACTN</name>
<dbReference type="Gene3D" id="3.90.226.10">
    <property type="entry name" value="2-enoyl-CoA Hydratase, Chain A, domain 1"/>
    <property type="match status" value="1"/>
</dbReference>
<evidence type="ECO:0000256" key="2">
    <source>
        <dbReference type="ARBA" id="ARBA00008524"/>
    </source>
</evidence>
<feature type="active site" description="Charge relay system" evidence="8">
    <location>
        <position position="801"/>
    </location>
</feature>
<evidence type="ECO:0000313" key="12">
    <source>
        <dbReference type="Proteomes" id="UP000825072"/>
    </source>
</evidence>
<comment type="function">
    <text evidence="7">Degrades oligopeptides.</text>
</comment>
<sequence length="1134" mass="123488">MRVPPFAELDPRAGEAVGLNPVFVRNSTRIHPFGWLSDPGSTLTPMATGYLRYPDVHGDLVVFIADDDVWLVPITGGRASRLTNDHVMARNPRFSPNGAKIAWTSYLGQRPEVFVIDLATGDQRRLTWLGAARNLVVGWQDDEHVVFTSPHQSNDIGLTWLYTVSLDGNVERLGYGPGMDLAVSSDGAVAVVTPNSGDCSRWKRYRGGTAAQIWLRPAGADNFLRLLRDGNDDYDGRYAAAGRYGVGWIDGRLIFSSDMSDGDCPQAQAQLWSVNGRGHDLCQHTHHGPKQGYVRDPRTDGVTIVYHAHGALWTMAGLDAEPQRLEIDLGIGAPPRVPLDPTDRLEAVVSDHGGDGSLLEWRGAAYFLTHRSGPARALSAVDGVRIREPCVLGQTGQGVWASDVDGEDCLEVANLDGTGEIRHVAQGQIGRVLHAAPAPDGKKVALISHDGRILIVTIADGTTREVGKSVEGEATGLAWSPDSRYLVWRSPMATGEGMIGQIRCWDEQGAGESVALTRGTFDDSTPVFTADGKYLAMLSARTFDPNYDGQTFDLSFGHTQRPWLVPLSATEASPFGPSPQGWRISEVQDAKAKATTEAADDDEDRVPEVVCRLTVDGFEERMVPFPVPSGSYRDLAAVKDGLTWIEVADRGGELGATRAGVSGETPSDVLWHYNLSARHLDKLCERVDTFSVSGDGERLVVRHRDDVVVVPASHKVEEDDPAYIRVDLTRLRRTVDPRAEWRQMYDENGRIMATHYWREDMNGVDWDGVLKRYRPLVDLCHVVDDLHDILWETVAELNTSHSYVSTPGAGGDSDMRAGLLGADVSSEAGGAKVVRVIPGESSDPHAWSPLRAAGVAIGDGDVIIAVDGRKIGVDGGLGELLEGSAGRVVELTVRRGEEERRVAVVPMADEAALRYHDWVASRRRYVEERSDGRLGYLHVPDMVSDGWAELHRQIGEATRHEGVIADVRFNHGGHTSQLVVERLARKVIGWDRSRWYATAVTYPQNAVRGPIVMVTNQWAGSDGDIVGAVTQAMGYAKVIGERSWGGVVGIDGRFDLVDGTGVTQPRYAGWYGDYGWGVENHGVDPDIVVTVSPEDWESASDVQLDAAIAECLRQLDEKSAATPPELPGPAFGRC</sequence>
<evidence type="ECO:0000256" key="3">
    <source>
        <dbReference type="ARBA" id="ARBA00022490"/>
    </source>
</evidence>
<feature type="active site" description="Nucleophile" evidence="8">
    <location>
        <position position="1021"/>
    </location>
</feature>
<dbReference type="Gene3D" id="2.30.42.10">
    <property type="match status" value="1"/>
</dbReference>
<feature type="active site" description="Charge relay system" evidence="8">
    <location>
        <position position="1079"/>
    </location>
</feature>
<gene>
    <name evidence="11" type="primary">tri1</name>
    <name evidence="11" type="ORF">KB1_06740</name>
</gene>
<protein>
    <recommendedName>
        <fullName evidence="7">Tricorn protease homolog</fullName>
        <ecNumber evidence="7">3.4.21.-</ecNumber>
    </recommendedName>
</protein>
<dbReference type="SUPFAM" id="SSF52096">
    <property type="entry name" value="ClpP/crotonase"/>
    <property type="match status" value="1"/>
</dbReference>
<dbReference type="InterPro" id="IPR005151">
    <property type="entry name" value="Tail-specific_protease"/>
</dbReference>
<feature type="site" description="Transition state stabilizer; via amide nitrogen" evidence="9">
    <location>
        <position position="1022"/>
    </location>
</feature>
<feature type="domain" description="Tail specific protease" evidence="10">
    <location>
        <begin position="897"/>
        <end position="1090"/>
    </location>
</feature>
<dbReference type="SUPFAM" id="SSF82171">
    <property type="entry name" value="DPP6 N-terminal domain-like"/>
    <property type="match status" value="1"/>
</dbReference>
<dbReference type="EMBL" id="AP024747">
    <property type="protein sequence ID" value="BCY24684.1"/>
    <property type="molecule type" value="Genomic_DNA"/>
</dbReference>
<dbReference type="PIRSF" id="PIRSF036421">
    <property type="entry name" value="Tricorn_protease"/>
    <property type="match status" value="1"/>
</dbReference>
<keyword evidence="4 7" id="KW-0645">Protease</keyword>
<proteinExistence type="inferred from homology"/>
<dbReference type="AlphaFoldDB" id="A0AAD1NVE5"/>
<dbReference type="SUPFAM" id="SSF50156">
    <property type="entry name" value="PDZ domain-like"/>
    <property type="match status" value="1"/>
</dbReference>
<dbReference type="Pfam" id="PF03572">
    <property type="entry name" value="Peptidase_S41"/>
    <property type="match status" value="1"/>
</dbReference>
<comment type="similarity">
    <text evidence="2 7">Belongs to the peptidase S41B family.</text>
</comment>
<accession>A0AAD1NVE5</accession>
<dbReference type="InterPro" id="IPR028204">
    <property type="entry name" value="Tricorn_C1"/>
</dbReference>
<evidence type="ECO:0000256" key="1">
    <source>
        <dbReference type="ARBA" id="ARBA00004496"/>
    </source>
</evidence>
<dbReference type="InterPro" id="IPR012393">
    <property type="entry name" value="Tricorn_protease"/>
</dbReference>
<reference evidence="11" key="1">
    <citation type="submission" date="2021-06" db="EMBL/GenBank/DDBJ databases">
        <title>Genome sequence of Cutibacterium modestum strain KB17-24694.</title>
        <authorList>
            <person name="Dekio I."/>
            <person name="Asahina A."/>
            <person name="Nishida M."/>
        </authorList>
    </citation>
    <scope>NUCLEOTIDE SEQUENCE</scope>
    <source>
        <strain evidence="11">KB17-24694</strain>
    </source>
</reference>
<dbReference type="GO" id="GO:0008236">
    <property type="term" value="F:serine-type peptidase activity"/>
    <property type="evidence" value="ECO:0007669"/>
    <property type="project" value="UniProtKB-UniRule"/>
</dbReference>
<dbReference type="Proteomes" id="UP000825072">
    <property type="component" value="Chromosome 1"/>
</dbReference>
<evidence type="ECO:0000256" key="4">
    <source>
        <dbReference type="ARBA" id="ARBA00022670"/>
    </source>
</evidence>
<evidence type="ECO:0000256" key="5">
    <source>
        <dbReference type="ARBA" id="ARBA00022801"/>
    </source>
</evidence>
<keyword evidence="6 7" id="KW-0720">Serine protease</keyword>
<evidence type="ECO:0000313" key="11">
    <source>
        <dbReference type="EMBL" id="BCY24684.1"/>
    </source>
</evidence>
<dbReference type="PANTHER" id="PTHR43253:SF1">
    <property type="entry name" value="TRICORN PROTEASE HOMOLOG 2-RELATED"/>
    <property type="match status" value="1"/>
</dbReference>
<dbReference type="Gene3D" id="3.30.750.44">
    <property type="match status" value="1"/>
</dbReference>
<dbReference type="InterPro" id="IPR029414">
    <property type="entry name" value="Tricorn_PDZ"/>
</dbReference>
<evidence type="ECO:0000256" key="8">
    <source>
        <dbReference type="PIRSR" id="PIRSR036421-1"/>
    </source>
</evidence>
<dbReference type="CDD" id="cd07562">
    <property type="entry name" value="Peptidase_S41_TRI"/>
    <property type="match status" value="1"/>
</dbReference>
<evidence type="ECO:0000256" key="6">
    <source>
        <dbReference type="ARBA" id="ARBA00022825"/>
    </source>
</evidence>
<dbReference type="Pfam" id="PF14684">
    <property type="entry name" value="Tricorn_C1"/>
    <property type="match status" value="1"/>
</dbReference>
<dbReference type="InterPro" id="IPR029045">
    <property type="entry name" value="ClpP/crotonase-like_dom_sf"/>
</dbReference>
<dbReference type="Gene3D" id="2.120.10.60">
    <property type="entry name" value="Tricorn protease N-terminal domain"/>
    <property type="match status" value="1"/>
</dbReference>
<evidence type="ECO:0000256" key="7">
    <source>
        <dbReference type="PIRNR" id="PIRNR036421"/>
    </source>
</evidence>
<dbReference type="GO" id="GO:0005737">
    <property type="term" value="C:cytoplasm"/>
    <property type="evidence" value="ECO:0007669"/>
    <property type="project" value="UniProtKB-SubCell"/>
</dbReference>
<comment type="subcellular location">
    <subcellularLocation>
        <location evidence="1 7">Cytoplasm</location>
    </subcellularLocation>
</comment>
<dbReference type="EC" id="3.4.21.-" evidence="7"/>
<dbReference type="Pfam" id="PF26550">
    <property type="entry name" value="Tricorn_2nd"/>
    <property type="match status" value="1"/>
</dbReference>
<dbReference type="InterPro" id="IPR036034">
    <property type="entry name" value="PDZ_sf"/>
</dbReference>
<organism evidence="11 12">
    <name type="scientific">Cutibacterium modestum</name>
    <dbReference type="NCBI Taxonomy" id="2559073"/>
    <lineage>
        <taxon>Bacteria</taxon>
        <taxon>Bacillati</taxon>
        <taxon>Actinomycetota</taxon>
        <taxon>Actinomycetes</taxon>
        <taxon>Propionibacteriales</taxon>
        <taxon>Propionibacteriaceae</taxon>
        <taxon>Cutibacterium</taxon>
    </lineage>
</organism>
<dbReference type="SMART" id="SM00245">
    <property type="entry name" value="TSPc"/>
    <property type="match status" value="1"/>
</dbReference>
<keyword evidence="5 7" id="KW-0378">Hydrolase</keyword>
<evidence type="ECO:0000259" key="10">
    <source>
        <dbReference type="SMART" id="SM00245"/>
    </source>
</evidence>
<evidence type="ECO:0000256" key="9">
    <source>
        <dbReference type="PIRSR" id="PIRSR036421-3"/>
    </source>
</evidence>
<dbReference type="PANTHER" id="PTHR43253">
    <property type="entry name" value="TRICORN PROTEASE HOMOLOG 2-RELATED"/>
    <property type="match status" value="1"/>
</dbReference>